<dbReference type="InterPro" id="IPR017438">
    <property type="entry name" value="ATP-NAD_kinase_N"/>
</dbReference>
<dbReference type="OrthoDB" id="142078at2"/>
<dbReference type="PROSITE" id="PS50146">
    <property type="entry name" value="DAGK"/>
    <property type="match status" value="1"/>
</dbReference>
<name>C6XTB4_PEDHD</name>
<organism evidence="2 3">
    <name type="scientific">Pedobacter heparinus (strain ATCC 13125 / DSM 2366 / CIP 104194 / JCM 7457 / NBRC 12017 / NCIMB 9290 / NRRL B-14731 / HIM 762-3)</name>
    <dbReference type="NCBI Taxonomy" id="485917"/>
    <lineage>
        <taxon>Bacteria</taxon>
        <taxon>Pseudomonadati</taxon>
        <taxon>Bacteroidota</taxon>
        <taxon>Sphingobacteriia</taxon>
        <taxon>Sphingobacteriales</taxon>
        <taxon>Sphingobacteriaceae</taxon>
        <taxon>Pedobacter</taxon>
    </lineage>
</organism>
<keyword evidence="2" id="KW-0808">Transferase</keyword>
<feature type="domain" description="DAGKc" evidence="1">
    <location>
        <begin position="3"/>
        <end position="129"/>
    </location>
</feature>
<keyword evidence="2" id="KW-0418">Kinase</keyword>
<dbReference type="InterPro" id="IPR016064">
    <property type="entry name" value="NAD/diacylglycerol_kinase_sf"/>
</dbReference>
<protein>
    <submittedName>
        <fullName evidence="2">Diacylglycerol kinase catalytic region</fullName>
    </submittedName>
</protein>
<dbReference type="eggNOG" id="COG1597">
    <property type="taxonomic scope" value="Bacteria"/>
</dbReference>
<dbReference type="STRING" id="485917.Phep_3501"/>
<evidence type="ECO:0000259" key="1">
    <source>
        <dbReference type="PROSITE" id="PS50146"/>
    </source>
</evidence>
<dbReference type="AlphaFoldDB" id="C6XTB4"/>
<reference evidence="2 3" key="1">
    <citation type="journal article" date="2009" name="Stand. Genomic Sci.">
        <title>Complete genome sequence of Pedobacter heparinus type strain (HIM 762-3).</title>
        <authorList>
            <person name="Han C."/>
            <person name="Spring S."/>
            <person name="Lapidus A."/>
            <person name="Del Rio T.G."/>
            <person name="Tice H."/>
            <person name="Copeland A."/>
            <person name="Cheng J.F."/>
            <person name="Lucas S."/>
            <person name="Chen F."/>
            <person name="Nolan M."/>
            <person name="Bruce D."/>
            <person name="Goodwin L."/>
            <person name="Pitluck S."/>
            <person name="Ivanova N."/>
            <person name="Mavromatis K."/>
            <person name="Mikhailova N."/>
            <person name="Pati A."/>
            <person name="Chen A."/>
            <person name="Palaniappan K."/>
            <person name="Land M."/>
            <person name="Hauser L."/>
            <person name="Chang Y.J."/>
            <person name="Jeffries C.C."/>
            <person name="Saunders E."/>
            <person name="Chertkov O."/>
            <person name="Brettin T."/>
            <person name="Goker M."/>
            <person name="Rohde M."/>
            <person name="Bristow J."/>
            <person name="Eisen J.A."/>
            <person name="Markowitz V."/>
            <person name="Hugenholtz P."/>
            <person name="Kyrpides N.C."/>
            <person name="Klenk H.P."/>
            <person name="Detter J.C."/>
        </authorList>
    </citation>
    <scope>NUCLEOTIDE SEQUENCE [LARGE SCALE GENOMIC DNA]</scope>
    <source>
        <strain evidence="3">ATCC 13125 / DSM 2366 / CIP 104194 / JCM 7457 / NBRC 12017 / NCIMB 9290 / NRRL B-14731 / HIM 762-3</strain>
    </source>
</reference>
<dbReference type="EMBL" id="CP001681">
    <property type="protein sequence ID" value="ACU05692.1"/>
    <property type="molecule type" value="Genomic_DNA"/>
</dbReference>
<dbReference type="HOGENOM" id="CLU_045532_3_0_10"/>
<evidence type="ECO:0000313" key="2">
    <source>
        <dbReference type="EMBL" id="ACU05692.1"/>
    </source>
</evidence>
<dbReference type="Proteomes" id="UP000000852">
    <property type="component" value="Chromosome"/>
</dbReference>
<accession>C6XTB4</accession>
<dbReference type="Pfam" id="PF00781">
    <property type="entry name" value="DAGK_cat"/>
    <property type="match status" value="1"/>
</dbReference>
<dbReference type="Gene3D" id="3.40.50.10330">
    <property type="entry name" value="Probable inorganic polyphosphate/atp-NAD kinase, domain 1"/>
    <property type="match status" value="1"/>
</dbReference>
<proteinExistence type="predicted"/>
<dbReference type="Pfam" id="PF19279">
    <property type="entry name" value="YegS_C"/>
    <property type="match status" value="1"/>
</dbReference>
<dbReference type="InterPro" id="IPR001206">
    <property type="entry name" value="Diacylglycerol_kinase_cat_dom"/>
</dbReference>
<gene>
    <name evidence="2" type="ordered locus">Phep_3501</name>
</gene>
<dbReference type="InterPro" id="IPR045540">
    <property type="entry name" value="YegS/DAGK_C"/>
</dbReference>
<dbReference type="SUPFAM" id="SSF111331">
    <property type="entry name" value="NAD kinase/diacylglycerol kinase-like"/>
    <property type="match status" value="1"/>
</dbReference>
<dbReference type="GO" id="GO:0016301">
    <property type="term" value="F:kinase activity"/>
    <property type="evidence" value="ECO:0007669"/>
    <property type="project" value="UniProtKB-KW"/>
</dbReference>
<evidence type="ECO:0000313" key="3">
    <source>
        <dbReference type="Proteomes" id="UP000000852"/>
    </source>
</evidence>
<dbReference type="KEGG" id="phe:Phep_3501"/>
<sequence>MKKPGKLVRLVHNPTAGEGDYSRKNIVKLIESHGYRCVYSSSKNKILKSISPETEFIVIAGGDGTIRKTIITLLNKKLKYKRPIALLPFGTANNIASSLNIPSNNAINIHSWAEYNLKKFDVGQVVGLKKTAYFIESFGFGIFPRLMKDLEKMDTAHIKTPEQEFKLALETLFSISKNYQSVPFKLEIDGQLIEDKAIMIEVMNISYLGPQLKISKDADSEDGFFDVVIVTEKDRKKMETYLSNKIGLKDPVFPIKPIRTKSLHINWKGKDMHADDQIIKTNHPILKISLIDSLLEMVTPSKIKAAKS</sequence>
<dbReference type="Gene3D" id="2.60.200.40">
    <property type="match status" value="1"/>
</dbReference>
<keyword evidence="3" id="KW-1185">Reference proteome</keyword>